<keyword evidence="4" id="KW-0963">Cytoplasm</keyword>
<dbReference type="GO" id="GO:0031267">
    <property type="term" value="F:small GTPase binding"/>
    <property type="evidence" value="ECO:0007669"/>
    <property type="project" value="InterPro"/>
</dbReference>
<evidence type="ECO:0000256" key="7">
    <source>
        <dbReference type="ARBA" id="ARBA00023054"/>
    </source>
</evidence>
<evidence type="ECO:0000313" key="13">
    <source>
        <dbReference type="EMBL" id="JAP94639.1"/>
    </source>
</evidence>
<keyword evidence="10" id="KW-0966">Cell projection</keyword>
<evidence type="ECO:0000256" key="9">
    <source>
        <dbReference type="ARBA" id="ARBA00023212"/>
    </source>
</evidence>
<dbReference type="EMBL" id="GDID01001967">
    <property type="protein sequence ID" value="JAP94639.1"/>
    <property type="molecule type" value="Transcribed_RNA"/>
</dbReference>
<dbReference type="InterPro" id="IPR039308">
    <property type="entry name" value="GAS8"/>
</dbReference>
<evidence type="ECO:0000256" key="5">
    <source>
        <dbReference type="ARBA" id="ARBA00022701"/>
    </source>
</evidence>
<dbReference type="GO" id="GO:0005874">
    <property type="term" value="C:microtubule"/>
    <property type="evidence" value="ECO:0007669"/>
    <property type="project" value="UniProtKB-KW"/>
</dbReference>
<keyword evidence="7 11" id="KW-0175">Coiled coil</keyword>
<keyword evidence="9" id="KW-0206">Cytoskeleton</keyword>
<protein>
    <submittedName>
        <fullName evidence="13">Dynein regulatory complex</fullName>
    </submittedName>
</protein>
<evidence type="ECO:0000256" key="8">
    <source>
        <dbReference type="ARBA" id="ARBA00023069"/>
    </source>
</evidence>
<feature type="coiled-coil region" evidence="11">
    <location>
        <begin position="4"/>
        <end position="66"/>
    </location>
</feature>
<comment type="subcellular location">
    <subcellularLocation>
        <location evidence="1">Cell projection</location>
        <location evidence="1">Cilium</location>
        <location evidence="1">Flagellum</location>
    </subcellularLocation>
    <subcellularLocation>
        <location evidence="2">Cytoplasm</location>
        <location evidence="2">Cytoskeleton</location>
    </subcellularLocation>
</comment>
<feature type="domain" description="Growth arrest-specific protein 8" evidence="12">
    <location>
        <begin position="197"/>
        <end position="396"/>
    </location>
</feature>
<dbReference type="GO" id="GO:0005794">
    <property type="term" value="C:Golgi apparatus"/>
    <property type="evidence" value="ECO:0007669"/>
    <property type="project" value="TreeGrafter"/>
</dbReference>
<keyword evidence="5" id="KW-0493">Microtubule</keyword>
<evidence type="ECO:0000256" key="2">
    <source>
        <dbReference type="ARBA" id="ARBA00004245"/>
    </source>
</evidence>
<keyword evidence="6" id="KW-0282">Flagellum</keyword>
<organism evidence="13">
    <name type="scientific">Trepomonas sp. PC1</name>
    <dbReference type="NCBI Taxonomy" id="1076344"/>
    <lineage>
        <taxon>Eukaryota</taxon>
        <taxon>Metamonada</taxon>
        <taxon>Diplomonadida</taxon>
        <taxon>Hexamitidae</taxon>
        <taxon>Hexamitinae</taxon>
        <taxon>Trepomonas</taxon>
    </lineage>
</organism>
<dbReference type="GO" id="GO:0031514">
    <property type="term" value="C:motile cilium"/>
    <property type="evidence" value="ECO:0007669"/>
    <property type="project" value="UniProtKB-SubCell"/>
</dbReference>
<reference evidence="13" key="1">
    <citation type="submission" date="2015-07" db="EMBL/GenBank/DDBJ databases">
        <title>Adaptation to a free-living lifestyle via gene acquisitions in the diplomonad Trepomonas sp. PC1.</title>
        <authorList>
            <person name="Xu F."/>
            <person name="Jerlstrom-Hultqvist J."/>
            <person name="Kolisko M."/>
            <person name="Simpson A.G.B."/>
            <person name="Roger A.J."/>
            <person name="Svard S.G."/>
            <person name="Andersson J.O."/>
        </authorList>
    </citation>
    <scope>NUCLEOTIDE SEQUENCE</scope>
    <source>
        <strain evidence="13">PC1</strain>
    </source>
</reference>
<dbReference type="GO" id="GO:0008017">
    <property type="term" value="F:microtubule binding"/>
    <property type="evidence" value="ECO:0007669"/>
    <property type="project" value="InterPro"/>
</dbReference>
<evidence type="ECO:0000256" key="6">
    <source>
        <dbReference type="ARBA" id="ARBA00022846"/>
    </source>
</evidence>
<dbReference type="InterPro" id="IPR025593">
    <property type="entry name" value="GAS8_dom"/>
</dbReference>
<evidence type="ECO:0000256" key="10">
    <source>
        <dbReference type="ARBA" id="ARBA00023273"/>
    </source>
</evidence>
<feature type="coiled-coil region" evidence="11">
    <location>
        <begin position="224"/>
        <end position="360"/>
    </location>
</feature>
<evidence type="ECO:0000259" key="12">
    <source>
        <dbReference type="Pfam" id="PF13851"/>
    </source>
</evidence>
<sequence>MQMINDLNTRIVSMEQKIKSEQEQRNFYQLERDKIHSLYEVAQSQLDQTKQQLQSKDRLLEETIENHQVAVRVYQQKIKDVLYSNSQEATKLKMNAEVGLRAEEDFHRTREDELLREIESLKLKIKENQLASQDMLRQQKDNNAREFAVQRNTYEQQLWTSQRDFEVKLRDILQEAELRRKSEIQEIETFKNGHIQDLIQKHQQNFDKMKKYYLDITTSNLELIKSLKDEVEEMRKKQIANEQLMYDVAQENKRLTQPLQNALAEAEQLKKKLEDANDLNKSLKAASENADQRLALNEHLTWENDILKTSLRDTAMERDQLKERFEQAVQQVEQSAHFREAVLERRIVALQGEIESLQTKYNETVAAGHLDGAVAQAIGQQTDNVLEAKNRSIRELSFELARVLRLYNEALRVFRSKMAAAGLGCQEMDGFRPFEVRDDL</sequence>
<dbReference type="PANTHER" id="PTHR31543:SF0">
    <property type="entry name" value="DYNEIN REGULATORY COMPLEX SUBUNIT 4"/>
    <property type="match status" value="1"/>
</dbReference>
<evidence type="ECO:0000256" key="3">
    <source>
        <dbReference type="ARBA" id="ARBA00009859"/>
    </source>
</evidence>
<evidence type="ECO:0000256" key="4">
    <source>
        <dbReference type="ARBA" id="ARBA00022490"/>
    </source>
</evidence>
<evidence type="ECO:0000256" key="1">
    <source>
        <dbReference type="ARBA" id="ARBA00004230"/>
    </source>
</evidence>
<proteinExistence type="inferred from homology"/>
<dbReference type="GO" id="GO:0048870">
    <property type="term" value="P:cell motility"/>
    <property type="evidence" value="ECO:0007669"/>
    <property type="project" value="InterPro"/>
</dbReference>
<comment type="similarity">
    <text evidence="3">Belongs to the DRC4 family.</text>
</comment>
<dbReference type="Pfam" id="PF13851">
    <property type="entry name" value="GAS"/>
    <property type="match status" value="1"/>
</dbReference>
<name>A0A146KHB0_9EUKA</name>
<evidence type="ECO:0000256" key="11">
    <source>
        <dbReference type="SAM" id="Coils"/>
    </source>
</evidence>
<gene>
    <name evidence="13" type="ORF">TPC1_12635</name>
</gene>
<accession>A0A146KHB0</accession>
<dbReference type="PANTHER" id="PTHR31543">
    <property type="entry name" value="DYNEIN REGULATORY COMPLEX SUBUNIT 4"/>
    <property type="match status" value="1"/>
</dbReference>
<dbReference type="AlphaFoldDB" id="A0A146KHB0"/>
<keyword evidence="8" id="KW-0969">Cilium</keyword>